<dbReference type="GO" id="GO:0061928">
    <property type="term" value="F:glutathione specific gamma-glutamylcyclotransferase activity"/>
    <property type="evidence" value="ECO:0007669"/>
    <property type="project" value="UniProtKB-EC"/>
</dbReference>
<evidence type="ECO:0000256" key="1">
    <source>
        <dbReference type="ARBA" id="ARBA00012344"/>
    </source>
</evidence>
<dbReference type="PATRIC" id="fig|762836.4.peg.4703"/>
<comment type="caution">
    <text evidence="3">The sequence shown here is derived from an EMBL/GenBank/DDBJ whole genome shotgun (WGS) entry which is preliminary data.</text>
</comment>
<organism evidence="3 4">
    <name type="scientific">Duganella phyllosphaerae</name>
    <dbReference type="NCBI Taxonomy" id="762836"/>
    <lineage>
        <taxon>Bacteria</taxon>
        <taxon>Pseudomonadati</taxon>
        <taxon>Pseudomonadota</taxon>
        <taxon>Betaproteobacteria</taxon>
        <taxon>Burkholderiales</taxon>
        <taxon>Oxalobacteraceae</taxon>
        <taxon>Telluria group</taxon>
        <taxon>Duganella</taxon>
    </lineage>
</organism>
<dbReference type="RefSeq" id="WP_070251433.1">
    <property type="nucleotide sequence ID" value="NZ_LROM01000133.1"/>
</dbReference>
<dbReference type="AlphaFoldDB" id="A0A1E7WBW2"/>
<evidence type="ECO:0000313" key="3">
    <source>
        <dbReference type="EMBL" id="OEZ94422.1"/>
    </source>
</evidence>
<dbReference type="Pfam" id="PF04752">
    <property type="entry name" value="ChaC"/>
    <property type="match status" value="1"/>
</dbReference>
<dbReference type="InterPro" id="IPR013024">
    <property type="entry name" value="GGCT-like"/>
</dbReference>
<proteinExistence type="predicted"/>
<dbReference type="GO" id="GO:0006751">
    <property type="term" value="P:glutathione catabolic process"/>
    <property type="evidence" value="ECO:0007669"/>
    <property type="project" value="InterPro"/>
</dbReference>
<dbReference type="SUPFAM" id="SSF110857">
    <property type="entry name" value="Gamma-glutamyl cyclotransferase-like"/>
    <property type="match status" value="1"/>
</dbReference>
<accession>A0A1E7WBW2</accession>
<name>A0A1E7WBW2_9BURK</name>
<dbReference type="InterPro" id="IPR006840">
    <property type="entry name" value="ChaC"/>
</dbReference>
<keyword evidence="2" id="KW-0456">Lyase</keyword>
<keyword evidence="4" id="KW-1185">Reference proteome</keyword>
<evidence type="ECO:0000313" key="4">
    <source>
        <dbReference type="Proteomes" id="UP000175989"/>
    </source>
</evidence>
<dbReference type="EC" id="4.3.2.7" evidence="1"/>
<reference evidence="4" key="1">
    <citation type="journal article" date="2016" name="Front. Microbiol.">
        <title>Molecular Keys to the Janthinobacterium and Duganella spp. Interaction with the Plant Pathogen Fusarium graminearum.</title>
        <authorList>
            <person name="Haack F.S."/>
            <person name="Poehlein A."/>
            <person name="Kroger C."/>
            <person name="Voigt C.A."/>
            <person name="Piepenbring M."/>
            <person name="Bode H.B."/>
            <person name="Daniel R."/>
            <person name="Schafer W."/>
            <person name="Streit W.R."/>
        </authorList>
    </citation>
    <scope>NUCLEOTIDE SEQUENCE [LARGE SCALE GENOMIC DNA]</scope>
    <source>
        <strain evidence="4">T54</strain>
    </source>
</reference>
<dbReference type="EMBL" id="LROM01000133">
    <property type="protein sequence ID" value="OEZ94422.1"/>
    <property type="molecule type" value="Genomic_DNA"/>
</dbReference>
<dbReference type="InterPro" id="IPR036568">
    <property type="entry name" value="GGCT-like_sf"/>
</dbReference>
<gene>
    <name evidence="3" type="ORF">DUPY_45720</name>
</gene>
<evidence type="ECO:0000256" key="2">
    <source>
        <dbReference type="ARBA" id="ARBA00023239"/>
    </source>
</evidence>
<dbReference type="Gene3D" id="3.10.490.10">
    <property type="entry name" value="Gamma-glutamyl cyclotransferase-like"/>
    <property type="match status" value="1"/>
</dbReference>
<dbReference type="CDD" id="cd06661">
    <property type="entry name" value="GGCT_like"/>
    <property type="match status" value="1"/>
</dbReference>
<sequence length="233" mass="24805">MTADTIGINQKMDQFDGHHSVWLFGYGSLIYKADFPYLQRRPASIANWTRRFWQGSHDHRGTPEAPGRVVTLIEAPGAICHGMAYLITPEVFAHLDHREKNGYLRLATPISFEDGDGDGNGNGDDAAAAEVAGAAGAAFSGAAGDGSGNQAGTAAGSVLGLVYIATPDNIAFIGEASERDIAEHIARSAGPSGPNSDYLNHLAHALRELGRDDAHVFEIERHLAELASRMART</sequence>
<protein>
    <recommendedName>
        <fullName evidence="1">glutathione-specific gamma-glutamylcyclotransferase</fullName>
        <ecNumber evidence="1">4.3.2.7</ecNumber>
    </recommendedName>
</protein>
<dbReference type="PANTHER" id="PTHR12192:SF2">
    <property type="entry name" value="GLUTATHIONE-SPECIFIC GAMMA-GLUTAMYLCYCLOTRANSFERASE 2"/>
    <property type="match status" value="1"/>
</dbReference>
<dbReference type="PANTHER" id="PTHR12192">
    <property type="entry name" value="CATION TRANSPORT PROTEIN CHAC-RELATED"/>
    <property type="match status" value="1"/>
</dbReference>
<dbReference type="GO" id="GO:0005737">
    <property type="term" value="C:cytoplasm"/>
    <property type="evidence" value="ECO:0007669"/>
    <property type="project" value="TreeGrafter"/>
</dbReference>
<dbReference type="OrthoDB" id="9795692at2"/>
<dbReference type="Proteomes" id="UP000175989">
    <property type="component" value="Unassembled WGS sequence"/>
</dbReference>